<dbReference type="AlphaFoldDB" id="A0AAD5CCZ0"/>
<comment type="caution">
    <text evidence="1">The sequence shown here is derived from an EMBL/GenBank/DDBJ whole genome shotgun (WGS) entry which is preliminary data.</text>
</comment>
<name>A0AAD5CCZ0_AMBAR</name>
<evidence type="ECO:0000313" key="2">
    <source>
        <dbReference type="Proteomes" id="UP001206925"/>
    </source>
</evidence>
<reference evidence="1" key="1">
    <citation type="submission" date="2022-06" db="EMBL/GenBank/DDBJ databases">
        <title>Uncovering the hologenomic basis of an extraordinary plant invasion.</title>
        <authorList>
            <person name="Bieker V.C."/>
            <person name="Martin M.D."/>
            <person name="Gilbert T."/>
            <person name="Hodgins K."/>
            <person name="Battlay P."/>
            <person name="Petersen B."/>
            <person name="Wilson J."/>
        </authorList>
    </citation>
    <scope>NUCLEOTIDE SEQUENCE</scope>
    <source>
        <strain evidence="1">AA19_3_7</strain>
        <tissue evidence="1">Leaf</tissue>
    </source>
</reference>
<keyword evidence="2" id="KW-1185">Reference proteome</keyword>
<accession>A0AAD5CCZ0</accession>
<protein>
    <submittedName>
        <fullName evidence="1">Uncharacterized protein</fullName>
    </submittedName>
</protein>
<dbReference type="EMBL" id="JAMZMK010008661">
    <property type="protein sequence ID" value="KAI7739193.1"/>
    <property type="molecule type" value="Genomic_DNA"/>
</dbReference>
<dbReference type="Proteomes" id="UP001206925">
    <property type="component" value="Unassembled WGS sequence"/>
</dbReference>
<proteinExistence type="predicted"/>
<organism evidence="1 2">
    <name type="scientific">Ambrosia artemisiifolia</name>
    <name type="common">Common ragweed</name>
    <dbReference type="NCBI Taxonomy" id="4212"/>
    <lineage>
        <taxon>Eukaryota</taxon>
        <taxon>Viridiplantae</taxon>
        <taxon>Streptophyta</taxon>
        <taxon>Embryophyta</taxon>
        <taxon>Tracheophyta</taxon>
        <taxon>Spermatophyta</taxon>
        <taxon>Magnoliopsida</taxon>
        <taxon>eudicotyledons</taxon>
        <taxon>Gunneridae</taxon>
        <taxon>Pentapetalae</taxon>
        <taxon>asterids</taxon>
        <taxon>campanulids</taxon>
        <taxon>Asterales</taxon>
        <taxon>Asteraceae</taxon>
        <taxon>Asteroideae</taxon>
        <taxon>Heliantheae alliance</taxon>
        <taxon>Heliantheae</taxon>
        <taxon>Ambrosia</taxon>
    </lineage>
</organism>
<evidence type="ECO:0000313" key="1">
    <source>
        <dbReference type="EMBL" id="KAI7739193.1"/>
    </source>
</evidence>
<gene>
    <name evidence="1" type="ORF">M8C21_017164</name>
</gene>
<sequence>MNEADESYLATTMTDCYEALDQRDITEKTDAGRLSTSEEATAQFMYCCEHQFALGFAGISLLYDLEDSKRLALECGLIIRKLHINAECNADERVDPRKDEEIVLTTYDIVRHITLQLKVAVDDKIKCWKVNTPDTHSILYVDAMMHRWEVSGSYQRQ</sequence>